<keyword evidence="5" id="KW-1185">Reference proteome</keyword>
<accession>A0A834TU07</accession>
<feature type="domain" description="DNA helicase Pif1-like DEAD-box helicase" evidence="2">
    <location>
        <begin position="3"/>
        <end position="53"/>
    </location>
</feature>
<evidence type="ECO:0000256" key="1">
    <source>
        <dbReference type="RuleBase" id="RU363044"/>
    </source>
</evidence>
<dbReference type="GO" id="GO:0006310">
    <property type="term" value="P:DNA recombination"/>
    <property type="evidence" value="ECO:0007669"/>
    <property type="project" value="UniProtKB-KW"/>
</dbReference>
<dbReference type="GO" id="GO:0016787">
    <property type="term" value="F:hydrolase activity"/>
    <property type="evidence" value="ECO:0007669"/>
    <property type="project" value="UniProtKB-KW"/>
</dbReference>
<reference evidence="4" key="1">
    <citation type="submission" date="2020-09" db="EMBL/GenBank/DDBJ databases">
        <title>Genome-Enabled Discovery of Anthraquinone Biosynthesis in Senna tora.</title>
        <authorList>
            <person name="Kang S.-H."/>
            <person name="Pandey R.P."/>
            <person name="Lee C.-M."/>
            <person name="Sim J.-S."/>
            <person name="Jeong J.-T."/>
            <person name="Choi B.-S."/>
            <person name="Jung M."/>
            <person name="Ginzburg D."/>
            <person name="Zhao K."/>
            <person name="Won S.Y."/>
            <person name="Oh T.-J."/>
            <person name="Yu Y."/>
            <person name="Kim N.-H."/>
            <person name="Lee O.R."/>
            <person name="Lee T.-H."/>
            <person name="Bashyal P."/>
            <person name="Kim T.-S."/>
            <person name="Lee W.-H."/>
            <person name="Kawkins C."/>
            <person name="Kim C.-K."/>
            <person name="Kim J.S."/>
            <person name="Ahn B.O."/>
            <person name="Rhee S.Y."/>
            <person name="Sohng J.K."/>
        </authorList>
    </citation>
    <scope>NUCLEOTIDE SEQUENCE</scope>
    <source>
        <tissue evidence="4">Leaf</tissue>
    </source>
</reference>
<dbReference type="Pfam" id="PF21530">
    <property type="entry name" value="Pif1_2B_dom"/>
    <property type="match status" value="1"/>
</dbReference>
<keyword evidence="1" id="KW-0227">DNA damage</keyword>
<keyword evidence="1" id="KW-0547">Nucleotide-binding</keyword>
<comment type="similarity">
    <text evidence="1">Belongs to the helicase family.</text>
</comment>
<keyword evidence="1" id="KW-0378">Hydrolase</keyword>
<dbReference type="GO" id="GO:0005524">
    <property type="term" value="F:ATP binding"/>
    <property type="evidence" value="ECO:0007669"/>
    <property type="project" value="UniProtKB-KW"/>
</dbReference>
<dbReference type="PANTHER" id="PTHR10492:SF101">
    <property type="entry name" value="ATP-DEPENDENT DNA HELICASE"/>
    <property type="match status" value="1"/>
</dbReference>
<evidence type="ECO:0000313" key="5">
    <source>
        <dbReference type="Proteomes" id="UP000634136"/>
    </source>
</evidence>
<dbReference type="EMBL" id="JAAIUW010000006">
    <property type="protein sequence ID" value="KAF7826711.1"/>
    <property type="molecule type" value="Genomic_DNA"/>
</dbReference>
<protein>
    <recommendedName>
        <fullName evidence="1">ATP-dependent DNA helicase</fullName>
        <ecNumber evidence="1">5.6.2.3</ecNumber>
    </recommendedName>
</protein>
<feature type="domain" description="DNA helicase Pif1-like 2B" evidence="3">
    <location>
        <begin position="156"/>
        <end position="191"/>
    </location>
</feature>
<comment type="caution">
    <text evidence="4">The sequence shown here is derived from an EMBL/GenBank/DDBJ whole genome shotgun (WGS) entry which is preliminary data.</text>
</comment>
<dbReference type="GO" id="GO:0043139">
    <property type="term" value="F:5'-3' DNA helicase activity"/>
    <property type="evidence" value="ECO:0007669"/>
    <property type="project" value="UniProtKB-EC"/>
</dbReference>
<comment type="cofactor">
    <cofactor evidence="1">
        <name>Mg(2+)</name>
        <dbReference type="ChEBI" id="CHEBI:18420"/>
    </cofactor>
</comment>
<organism evidence="4 5">
    <name type="scientific">Senna tora</name>
    <dbReference type="NCBI Taxonomy" id="362788"/>
    <lineage>
        <taxon>Eukaryota</taxon>
        <taxon>Viridiplantae</taxon>
        <taxon>Streptophyta</taxon>
        <taxon>Embryophyta</taxon>
        <taxon>Tracheophyta</taxon>
        <taxon>Spermatophyta</taxon>
        <taxon>Magnoliopsida</taxon>
        <taxon>eudicotyledons</taxon>
        <taxon>Gunneridae</taxon>
        <taxon>Pentapetalae</taxon>
        <taxon>rosids</taxon>
        <taxon>fabids</taxon>
        <taxon>Fabales</taxon>
        <taxon>Fabaceae</taxon>
        <taxon>Caesalpinioideae</taxon>
        <taxon>Cassia clade</taxon>
        <taxon>Senna</taxon>
    </lineage>
</organism>
<dbReference type="EC" id="5.6.2.3" evidence="1"/>
<dbReference type="PANTHER" id="PTHR10492">
    <property type="match status" value="1"/>
</dbReference>
<dbReference type="InterPro" id="IPR010285">
    <property type="entry name" value="DNA_helicase_pif1-like_DEAD"/>
</dbReference>
<keyword evidence="1" id="KW-0234">DNA repair</keyword>
<gene>
    <name evidence="4" type="ORF">G2W53_017875</name>
</gene>
<evidence type="ECO:0000313" key="4">
    <source>
        <dbReference type="EMBL" id="KAF7826711.1"/>
    </source>
</evidence>
<dbReference type="Pfam" id="PF05970">
    <property type="entry name" value="PIF1"/>
    <property type="match status" value="1"/>
</dbReference>
<keyword evidence="1 4" id="KW-0347">Helicase</keyword>
<dbReference type="Proteomes" id="UP000634136">
    <property type="component" value="Unassembled WGS sequence"/>
</dbReference>
<keyword evidence="1" id="KW-0233">DNA recombination</keyword>
<evidence type="ECO:0000259" key="2">
    <source>
        <dbReference type="Pfam" id="PF05970"/>
    </source>
</evidence>
<dbReference type="GO" id="GO:0006281">
    <property type="term" value="P:DNA repair"/>
    <property type="evidence" value="ECO:0007669"/>
    <property type="project" value="UniProtKB-KW"/>
</dbReference>
<dbReference type="AlphaFoldDB" id="A0A834TU07"/>
<keyword evidence="1" id="KW-0067">ATP-binding</keyword>
<name>A0A834TU07_9FABA</name>
<proteinExistence type="inferred from homology"/>
<evidence type="ECO:0000259" key="3">
    <source>
        <dbReference type="Pfam" id="PF21530"/>
    </source>
</evidence>
<dbReference type="InterPro" id="IPR049163">
    <property type="entry name" value="Pif1-like_2B_dom"/>
</dbReference>
<dbReference type="OrthoDB" id="1436556at2759"/>
<dbReference type="GO" id="GO:0000723">
    <property type="term" value="P:telomere maintenance"/>
    <property type="evidence" value="ECO:0007669"/>
    <property type="project" value="InterPro"/>
</dbReference>
<comment type="catalytic activity">
    <reaction evidence="1">
        <text>ATP + H2O = ADP + phosphate + H(+)</text>
        <dbReference type="Rhea" id="RHEA:13065"/>
        <dbReference type="ChEBI" id="CHEBI:15377"/>
        <dbReference type="ChEBI" id="CHEBI:15378"/>
        <dbReference type="ChEBI" id="CHEBI:30616"/>
        <dbReference type="ChEBI" id="CHEBI:43474"/>
        <dbReference type="ChEBI" id="CHEBI:456216"/>
        <dbReference type="EC" id="5.6.2.3"/>
    </reaction>
</comment>
<sequence length="191" mass="21441">MVHTKLIIWDEAPMAHRHCFEALDHTLTDIMHSQNAALAKHPFGGKVVVLGGEGNIGNIINDEEHEITIDGDILIDDAENPIQAIVESTYLKLLDNFKNHVYFRERAILSPKLDDVAQVNEFMLGLLSGEERTYLSSDTICNQDPQDELAEVYTTEFLNTICDSGLPYHQLKLKVGAPIMLLRNIDRSMGL</sequence>